<gene>
    <name evidence="4" type="primary">bioA_2</name>
    <name evidence="4" type="ORF">NCTC8105_03413</name>
</gene>
<dbReference type="Pfam" id="PF00202">
    <property type="entry name" value="Aminotran_3"/>
    <property type="match status" value="1"/>
</dbReference>
<keyword evidence="1 4" id="KW-0032">Aminotransferase</keyword>
<dbReference type="AlphaFoldDB" id="A0A377PLL2"/>
<dbReference type="Proteomes" id="UP000254821">
    <property type="component" value="Unassembled WGS sequence"/>
</dbReference>
<dbReference type="InterPro" id="IPR005814">
    <property type="entry name" value="Aminotrans_3"/>
</dbReference>
<accession>A0A377PLL2</accession>
<dbReference type="Gene3D" id="3.90.1150.10">
    <property type="entry name" value="Aspartate Aminotransferase, domain 1"/>
    <property type="match status" value="1"/>
</dbReference>
<evidence type="ECO:0000256" key="2">
    <source>
        <dbReference type="ARBA" id="ARBA00022679"/>
    </source>
</evidence>
<evidence type="ECO:0000256" key="1">
    <source>
        <dbReference type="ARBA" id="ARBA00022576"/>
    </source>
</evidence>
<dbReference type="EMBL" id="UGHP01000001">
    <property type="protein sequence ID" value="STQ81235.1"/>
    <property type="molecule type" value="Genomic_DNA"/>
</dbReference>
<dbReference type="GO" id="GO:0030170">
    <property type="term" value="F:pyridoxal phosphate binding"/>
    <property type="evidence" value="ECO:0007669"/>
    <property type="project" value="InterPro"/>
</dbReference>
<keyword evidence="3" id="KW-0663">Pyridoxal phosphate</keyword>
<dbReference type="SUPFAM" id="SSF53383">
    <property type="entry name" value="PLP-dependent transferases"/>
    <property type="match status" value="1"/>
</dbReference>
<dbReference type="GO" id="GO:0009102">
    <property type="term" value="P:biotin biosynthetic process"/>
    <property type="evidence" value="ECO:0007669"/>
    <property type="project" value="TreeGrafter"/>
</dbReference>
<dbReference type="InterPro" id="IPR015422">
    <property type="entry name" value="PyrdxlP-dep_Trfase_small"/>
</dbReference>
<dbReference type="PANTHER" id="PTHR42684:SF17">
    <property type="entry name" value="ADENOSYLMETHIONINE-8-AMINO-7-OXONONANOATE AMINOTRANSFERASE"/>
    <property type="match status" value="1"/>
</dbReference>
<sequence>MTLSATITTRNVAETISNGEAGCFMHGPTFMGNPLACATAVASLDILASGEWKTQVAAIERQLQQELLPLNDHPQVKQARVLGAIGVLETHKAVNMANLQRYFVEQGVWVRPFGKLIYLMHLILFLPNSSPSSLEPYPWP</sequence>
<evidence type="ECO:0000256" key="3">
    <source>
        <dbReference type="ARBA" id="ARBA00022898"/>
    </source>
</evidence>
<dbReference type="PANTHER" id="PTHR42684">
    <property type="entry name" value="ADENOSYLMETHIONINE-8-AMINO-7-OXONONANOATE AMINOTRANSFERASE"/>
    <property type="match status" value="1"/>
</dbReference>
<dbReference type="EC" id="2.6.1.62" evidence="4"/>
<dbReference type="GO" id="GO:0004015">
    <property type="term" value="F:adenosylmethionine-8-amino-7-oxononanoate transaminase activity"/>
    <property type="evidence" value="ECO:0007669"/>
    <property type="project" value="UniProtKB-EC"/>
</dbReference>
<name>A0A377PLL2_HAFAL</name>
<evidence type="ECO:0000313" key="5">
    <source>
        <dbReference type="Proteomes" id="UP000254821"/>
    </source>
</evidence>
<evidence type="ECO:0000313" key="4">
    <source>
        <dbReference type="EMBL" id="STQ81235.1"/>
    </source>
</evidence>
<reference evidence="4 5" key="1">
    <citation type="submission" date="2018-06" db="EMBL/GenBank/DDBJ databases">
        <authorList>
            <consortium name="Pathogen Informatics"/>
            <person name="Doyle S."/>
        </authorList>
    </citation>
    <scope>NUCLEOTIDE SEQUENCE [LARGE SCALE GENOMIC DNA]</scope>
    <source>
        <strain evidence="4 5">NCTC8105</strain>
    </source>
</reference>
<dbReference type="InterPro" id="IPR015421">
    <property type="entry name" value="PyrdxlP-dep_Trfase_major"/>
</dbReference>
<dbReference type="InterPro" id="IPR015424">
    <property type="entry name" value="PyrdxlP-dep_Trfase"/>
</dbReference>
<keyword evidence="2 4" id="KW-0808">Transferase</keyword>
<proteinExistence type="predicted"/>
<dbReference type="Gene3D" id="3.40.640.10">
    <property type="entry name" value="Type I PLP-dependent aspartate aminotransferase-like (Major domain)"/>
    <property type="match status" value="1"/>
</dbReference>
<protein>
    <submittedName>
        <fullName evidence="4">Adenosylmethionine-8-amino-7-oxononanoate aminotransferase</fullName>
        <ecNumber evidence="4">2.6.1.62</ecNumber>
    </submittedName>
</protein>
<organism evidence="4 5">
    <name type="scientific">Hafnia alvei</name>
    <dbReference type="NCBI Taxonomy" id="569"/>
    <lineage>
        <taxon>Bacteria</taxon>
        <taxon>Pseudomonadati</taxon>
        <taxon>Pseudomonadota</taxon>
        <taxon>Gammaproteobacteria</taxon>
        <taxon>Enterobacterales</taxon>
        <taxon>Hafniaceae</taxon>
        <taxon>Hafnia</taxon>
    </lineage>
</organism>